<reference evidence="3" key="2">
    <citation type="submission" date="2015-01" db="EMBL/GenBank/DDBJ databases">
        <title>Evolutionary Origins and Diversification of the Mycorrhizal Mutualists.</title>
        <authorList>
            <consortium name="DOE Joint Genome Institute"/>
            <consortium name="Mycorrhizal Genomics Consortium"/>
            <person name="Kohler A."/>
            <person name="Kuo A."/>
            <person name="Nagy L.G."/>
            <person name="Floudas D."/>
            <person name="Copeland A."/>
            <person name="Barry K.W."/>
            <person name="Cichocki N."/>
            <person name="Veneault-Fourrey C."/>
            <person name="LaButti K."/>
            <person name="Lindquist E.A."/>
            <person name="Lipzen A."/>
            <person name="Lundell T."/>
            <person name="Morin E."/>
            <person name="Murat C."/>
            <person name="Riley R."/>
            <person name="Ohm R."/>
            <person name="Sun H."/>
            <person name="Tunlid A."/>
            <person name="Henrissat B."/>
            <person name="Grigoriev I.V."/>
            <person name="Hibbett D.S."/>
            <person name="Martin F."/>
        </authorList>
    </citation>
    <scope>NUCLEOTIDE SEQUENCE [LARGE SCALE GENOMIC DNA]</scope>
    <source>
        <strain evidence="3">F 1598</strain>
    </source>
</reference>
<evidence type="ECO:0000256" key="1">
    <source>
        <dbReference type="SAM" id="SignalP"/>
    </source>
</evidence>
<dbReference type="InParanoid" id="A0A0C3FLF5"/>
<evidence type="ECO:0008006" key="4">
    <source>
        <dbReference type="Google" id="ProtNLM"/>
    </source>
</evidence>
<keyword evidence="3" id="KW-1185">Reference proteome</keyword>
<gene>
    <name evidence="2" type="ORF">PILCRDRAFT_372642</name>
</gene>
<evidence type="ECO:0000313" key="2">
    <source>
        <dbReference type="EMBL" id="KIM84870.1"/>
    </source>
</evidence>
<protein>
    <recommendedName>
        <fullName evidence="4">Secreted protein</fullName>
    </recommendedName>
</protein>
<dbReference type="HOGENOM" id="CLU_2038910_0_0_1"/>
<evidence type="ECO:0000313" key="3">
    <source>
        <dbReference type="Proteomes" id="UP000054166"/>
    </source>
</evidence>
<accession>A0A0C3FLF5</accession>
<organism evidence="2 3">
    <name type="scientific">Piloderma croceum (strain F 1598)</name>
    <dbReference type="NCBI Taxonomy" id="765440"/>
    <lineage>
        <taxon>Eukaryota</taxon>
        <taxon>Fungi</taxon>
        <taxon>Dikarya</taxon>
        <taxon>Basidiomycota</taxon>
        <taxon>Agaricomycotina</taxon>
        <taxon>Agaricomycetes</taxon>
        <taxon>Agaricomycetidae</taxon>
        <taxon>Atheliales</taxon>
        <taxon>Atheliaceae</taxon>
        <taxon>Piloderma</taxon>
    </lineage>
</organism>
<feature type="chain" id="PRO_5002164481" description="Secreted protein" evidence="1">
    <location>
        <begin position="22"/>
        <end position="121"/>
    </location>
</feature>
<name>A0A0C3FLF5_PILCF</name>
<dbReference type="Proteomes" id="UP000054166">
    <property type="component" value="Unassembled WGS sequence"/>
</dbReference>
<reference evidence="2 3" key="1">
    <citation type="submission" date="2014-04" db="EMBL/GenBank/DDBJ databases">
        <authorList>
            <consortium name="DOE Joint Genome Institute"/>
            <person name="Kuo A."/>
            <person name="Tarkka M."/>
            <person name="Buscot F."/>
            <person name="Kohler A."/>
            <person name="Nagy L.G."/>
            <person name="Floudas D."/>
            <person name="Copeland A."/>
            <person name="Barry K.W."/>
            <person name="Cichocki N."/>
            <person name="Veneault-Fourrey C."/>
            <person name="LaButti K."/>
            <person name="Lindquist E.A."/>
            <person name="Lipzen A."/>
            <person name="Lundell T."/>
            <person name="Morin E."/>
            <person name="Murat C."/>
            <person name="Sun H."/>
            <person name="Tunlid A."/>
            <person name="Henrissat B."/>
            <person name="Grigoriev I.V."/>
            <person name="Hibbett D.S."/>
            <person name="Martin F."/>
            <person name="Nordberg H.P."/>
            <person name="Cantor M.N."/>
            <person name="Hua S.X."/>
        </authorList>
    </citation>
    <scope>NUCLEOTIDE SEQUENCE [LARGE SCALE GENOMIC DNA]</scope>
    <source>
        <strain evidence="2 3">F 1598</strain>
    </source>
</reference>
<sequence length="121" mass="13700">MRMPLLRLWMATPCSLGIITGQPRTIHNTRSSADSVKWFIASQAKSIWQSDGSFVRPTANCHLCRYCRLGETARQRLPKETIMLLSGLYKVVCHFRAGLSKPARTRTIIYHAAIITNPVEE</sequence>
<keyword evidence="1" id="KW-0732">Signal</keyword>
<dbReference type="EMBL" id="KN832986">
    <property type="protein sequence ID" value="KIM84870.1"/>
    <property type="molecule type" value="Genomic_DNA"/>
</dbReference>
<feature type="signal peptide" evidence="1">
    <location>
        <begin position="1"/>
        <end position="21"/>
    </location>
</feature>
<dbReference type="AlphaFoldDB" id="A0A0C3FLF5"/>
<proteinExistence type="predicted"/>